<dbReference type="Proteomes" id="UP000218615">
    <property type="component" value="Unassembled WGS sequence"/>
</dbReference>
<evidence type="ECO:0000313" key="2">
    <source>
        <dbReference type="EMBL" id="KPQ41033.1"/>
    </source>
</evidence>
<sequence>MKVKFLVDECTGKRLSNLLNVAGYDTIFVGDWKPSAPDDEVLDKANIEGRVLITDDKDFGELVFRLEKPSSGVILIRTSTTNSAIRMHLLETLLKSTNVYKKFIVLKDKVFKIRDA</sequence>
<dbReference type="EMBL" id="FZMP01000166">
    <property type="protein sequence ID" value="SNQ61181.1"/>
    <property type="molecule type" value="Genomic_DNA"/>
</dbReference>
<reference evidence="3" key="2">
    <citation type="submission" date="2017-06" db="EMBL/GenBank/DDBJ databases">
        <authorList>
            <person name="Kim H.J."/>
            <person name="Triplett B.A."/>
        </authorList>
    </citation>
    <scope>NUCLEOTIDE SEQUENCE [LARGE SCALE GENOMIC DNA]</scope>
    <source>
        <strain evidence="3">Mnv1</strain>
    </source>
</reference>
<evidence type="ECO:0000259" key="1">
    <source>
        <dbReference type="Pfam" id="PF18480"/>
    </source>
</evidence>
<evidence type="ECO:0000313" key="5">
    <source>
        <dbReference type="Proteomes" id="UP000218615"/>
    </source>
</evidence>
<reference evidence="5" key="3">
    <citation type="submission" date="2017-06" db="EMBL/GenBank/DDBJ databases">
        <authorList>
            <person name="Cremers G."/>
        </authorList>
    </citation>
    <scope>NUCLEOTIDE SEQUENCE [LARGE SCALE GENOMIC DNA]</scope>
</reference>
<reference evidence="2 4" key="1">
    <citation type="submission" date="2015-09" db="EMBL/GenBank/DDBJ databases">
        <title>A metagenomics-based metabolic model of nitrate-dependent anaerobic oxidation of methane by Methanoperedens-like archaea.</title>
        <authorList>
            <person name="Arshad A."/>
            <person name="Speth D.R."/>
            <person name="De Graaf R.M."/>
            <person name="Op Den Camp H.J."/>
            <person name="Jetten M.S."/>
            <person name="Welte C.U."/>
        </authorList>
    </citation>
    <scope>NUCLEOTIDE SEQUENCE [LARGE SCALE GENOMIC DNA]</scope>
</reference>
<dbReference type="Pfam" id="PF18480">
    <property type="entry name" value="DUF5615"/>
    <property type="match status" value="1"/>
</dbReference>
<accession>A0A284VPH6</accession>
<keyword evidence="5" id="KW-1185">Reference proteome</keyword>
<feature type="domain" description="DUF5615" evidence="1">
    <location>
        <begin position="4"/>
        <end position="106"/>
    </location>
</feature>
<proteinExistence type="predicted"/>
<dbReference type="AlphaFoldDB" id="A0A0P8CF01"/>
<dbReference type="EMBL" id="LKCM01000458">
    <property type="protein sequence ID" value="KPQ41033.1"/>
    <property type="molecule type" value="Genomic_DNA"/>
</dbReference>
<gene>
    <name evidence="3" type="ORF">MNV_2480003</name>
    <name evidence="2" type="ORF">MPEBLZ_04422</name>
</gene>
<protein>
    <recommendedName>
        <fullName evidence="1">DUF5615 domain-containing protein</fullName>
    </recommendedName>
</protein>
<dbReference type="InterPro" id="IPR041049">
    <property type="entry name" value="DUF5615"/>
</dbReference>
<dbReference type="Proteomes" id="UP000050360">
    <property type="component" value="Unassembled WGS sequence"/>
</dbReference>
<accession>A0A0P8CF01</accession>
<evidence type="ECO:0000313" key="4">
    <source>
        <dbReference type="Proteomes" id="UP000050360"/>
    </source>
</evidence>
<organism evidence="2 4">
    <name type="scientific">Candidatus Methanoperedens nitratireducens</name>
    <dbReference type="NCBI Taxonomy" id="1392998"/>
    <lineage>
        <taxon>Archaea</taxon>
        <taxon>Methanobacteriati</taxon>
        <taxon>Methanobacteriota</taxon>
        <taxon>Stenosarchaea group</taxon>
        <taxon>Methanomicrobia</taxon>
        <taxon>Methanosarcinales</taxon>
        <taxon>ANME-2 cluster</taxon>
        <taxon>Candidatus Methanoperedentaceae</taxon>
        <taxon>Candidatus Methanoperedens</taxon>
    </lineage>
</organism>
<evidence type="ECO:0000313" key="3">
    <source>
        <dbReference type="EMBL" id="SNQ61181.1"/>
    </source>
</evidence>
<name>A0A0P8CF01_9EURY</name>